<proteinExistence type="predicted"/>
<dbReference type="InterPro" id="IPR008045">
    <property type="entry name" value="MCM2"/>
</dbReference>
<feature type="region of interest" description="Disordered" evidence="1">
    <location>
        <begin position="1"/>
        <end position="91"/>
    </location>
</feature>
<dbReference type="GO" id="GO:0042555">
    <property type="term" value="C:MCM complex"/>
    <property type="evidence" value="ECO:0007669"/>
    <property type="project" value="InterPro"/>
</dbReference>
<dbReference type="OrthoDB" id="10626492at2759"/>
<feature type="compositionally biased region" description="Acidic residues" evidence="1">
    <location>
        <begin position="43"/>
        <end position="68"/>
    </location>
</feature>
<comment type="caution">
    <text evidence="2">The sequence shown here is derived from an EMBL/GenBank/DDBJ whole genome shotgun (WGS) entry which is preliminary data.</text>
</comment>
<dbReference type="GO" id="GO:0006270">
    <property type="term" value="P:DNA replication initiation"/>
    <property type="evidence" value="ECO:0007669"/>
    <property type="project" value="InterPro"/>
</dbReference>
<dbReference type="GO" id="GO:0005524">
    <property type="term" value="F:ATP binding"/>
    <property type="evidence" value="ECO:0007669"/>
    <property type="project" value="InterPro"/>
</dbReference>
<dbReference type="EMBL" id="JAEFCI010001635">
    <property type="protein sequence ID" value="KAG5462769.1"/>
    <property type="molecule type" value="Genomic_DNA"/>
</dbReference>
<accession>A0A8H8A0J1</accession>
<name>A0A8H8A0J1_9FUNG</name>
<protein>
    <submittedName>
        <fullName evidence="2">Mini-chromosome maintenance protein 2-domain-containing protein</fullName>
    </submittedName>
</protein>
<dbReference type="GO" id="GO:0003677">
    <property type="term" value="F:DNA binding"/>
    <property type="evidence" value="ECO:0007669"/>
    <property type="project" value="InterPro"/>
</dbReference>
<keyword evidence="3" id="KW-1185">Reference proteome</keyword>
<feature type="compositionally biased region" description="Basic and acidic residues" evidence="1">
    <location>
        <begin position="77"/>
        <end position="88"/>
    </location>
</feature>
<dbReference type="GO" id="GO:0005634">
    <property type="term" value="C:nucleus"/>
    <property type="evidence" value="ECO:0007669"/>
    <property type="project" value="InterPro"/>
</dbReference>
<dbReference type="Pfam" id="PF12619">
    <property type="entry name" value="MCM2_N"/>
    <property type="match status" value="1"/>
</dbReference>
<evidence type="ECO:0000256" key="1">
    <source>
        <dbReference type="SAM" id="MobiDB-lite"/>
    </source>
</evidence>
<feature type="non-terminal residue" evidence="2">
    <location>
        <position position="1"/>
    </location>
</feature>
<gene>
    <name evidence="2" type="ORF">BJ554DRAFT_3613</name>
</gene>
<evidence type="ECO:0000313" key="2">
    <source>
        <dbReference type="EMBL" id="KAG5462769.1"/>
    </source>
</evidence>
<organism evidence="2 3">
    <name type="scientific">Olpidium bornovanus</name>
    <dbReference type="NCBI Taxonomy" id="278681"/>
    <lineage>
        <taxon>Eukaryota</taxon>
        <taxon>Fungi</taxon>
        <taxon>Fungi incertae sedis</taxon>
        <taxon>Olpidiomycota</taxon>
        <taxon>Olpidiomycotina</taxon>
        <taxon>Olpidiomycetes</taxon>
        <taxon>Olpidiales</taxon>
        <taxon>Olpidiaceae</taxon>
        <taxon>Olpidium</taxon>
    </lineage>
</organism>
<evidence type="ECO:0000313" key="3">
    <source>
        <dbReference type="Proteomes" id="UP000673691"/>
    </source>
</evidence>
<reference evidence="2 3" key="1">
    <citation type="journal article" name="Sci. Rep.">
        <title>Genome-scale phylogenetic analyses confirm Olpidium as the closest living zoosporic fungus to the non-flagellated, terrestrial fungi.</title>
        <authorList>
            <person name="Chang Y."/>
            <person name="Rochon D."/>
            <person name="Sekimoto S."/>
            <person name="Wang Y."/>
            <person name="Chovatia M."/>
            <person name="Sandor L."/>
            <person name="Salamov A."/>
            <person name="Grigoriev I.V."/>
            <person name="Stajich J.E."/>
            <person name="Spatafora J.W."/>
        </authorList>
    </citation>
    <scope>NUCLEOTIDE SEQUENCE [LARGE SCALE GENOMIC DNA]</scope>
    <source>
        <strain evidence="2">S191</strain>
    </source>
</reference>
<dbReference type="AlphaFoldDB" id="A0A8H8A0J1"/>
<dbReference type="Proteomes" id="UP000673691">
    <property type="component" value="Unassembled WGS sequence"/>
</dbReference>
<sequence>RKRPRESSPARVSAAGPTTSPARVGFSSGDDVSPPLPPSSLEGFDDDEVVEENVIEDDPEDLEDEGGEDLFGPTLLKDYRENPDKDVYEGGDIDDEEYEAMDVADRMAVEAKLRRRDKETARREGRLPAAFLDDGKFVQRIPAPCNFLGTAMAAPTVRWY</sequence>